<dbReference type="Gene3D" id="2.60.120.400">
    <property type="entry name" value="Calcium-mediated lectin"/>
    <property type="match status" value="1"/>
</dbReference>
<sequence>MPSPVTGPQQISIDPNSKLVTVAAFAQSSGNQTVKIVDSSGKEVFSASGNSSSGGVFTYIGGGSFTSGGDGTYTVTLTNGSGILVGEDTIVEKGQVFLHRYSFITNDGGPNVGDRDFNDLFVTLSVFAYKG</sequence>
<comment type="caution">
    <text evidence="1">The sequence shown here is derived from an EMBL/GenBank/DDBJ whole genome shotgun (WGS) entry which is preliminary data.</text>
</comment>
<evidence type="ECO:0000313" key="1">
    <source>
        <dbReference type="EMBL" id="NER31946.1"/>
    </source>
</evidence>
<dbReference type="EMBL" id="JAAHFQ010000998">
    <property type="protein sequence ID" value="NER31946.1"/>
    <property type="molecule type" value="Genomic_DNA"/>
</dbReference>
<name>A0A6B3NF36_9CYAN</name>
<reference evidence="1" key="1">
    <citation type="submission" date="2019-11" db="EMBL/GenBank/DDBJ databases">
        <title>Genomic insights into an expanded diversity of filamentous marine cyanobacteria reveals the extraordinary biosynthetic potential of Moorea and Okeania.</title>
        <authorList>
            <person name="Ferreira Leao T."/>
            <person name="Wang M."/>
            <person name="Moss N."/>
            <person name="Da Silva R."/>
            <person name="Sanders J."/>
            <person name="Nurk S."/>
            <person name="Gurevich A."/>
            <person name="Humphrey G."/>
            <person name="Reher R."/>
            <person name="Zhu Q."/>
            <person name="Belda-Ferre P."/>
            <person name="Glukhov E."/>
            <person name="Rex R."/>
            <person name="Dorrestein P.C."/>
            <person name="Knight R."/>
            <person name="Pevzner P."/>
            <person name="Gerwick W.H."/>
            <person name="Gerwick L."/>
        </authorList>
    </citation>
    <scope>NUCLEOTIDE SEQUENCE</scope>
    <source>
        <strain evidence="1">SIO1C4</strain>
    </source>
</reference>
<dbReference type="AlphaFoldDB" id="A0A6B3NF36"/>
<proteinExistence type="predicted"/>
<dbReference type="InterPro" id="IPR036684">
    <property type="entry name" value="Ca_lectin_sf"/>
</dbReference>
<gene>
    <name evidence="1" type="ORF">F6J89_31160</name>
</gene>
<accession>A0A6B3NF36</accession>
<protein>
    <submittedName>
        <fullName evidence="1">Uncharacterized protein</fullName>
    </submittedName>
</protein>
<organism evidence="1">
    <name type="scientific">Symploca sp. SIO1C4</name>
    <dbReference type="NCBI Taxonomy" id="2607765"/>
    <lineage>
        <taxon>Bacteria</taxon>
        <taxon>Bacillati</taxon>
        <taxon>Cyanobacteriota</taxon>
        <taxon>Cyanophyceae</taxon>
        <taxon>Coleofasciculales</taxon>
        <taxon>Coleofasciculaceae</taxon>
        <taxon>Symploca</taxon>
    </lineage>
</organism>